<dbReference type="EMBL" id="QPJO01000002">
    <property type="protein sequence ID" value="RCW92201.1"/>
    <property type="molecule type" value="Genomic_DNA"/>
</dbReference>
<dbReference type="InterPro" id="IPR013783">
    <property type="entry name" value="Ig-like_fold"/>
</dbReference>
<gene>
    <name evidence="2" type="ORF">DFQ08_102224</name>
</gene>
<accession>A0A368ZF92</accession>
<dbReference type="Proteomes" id="UP000253436">
    <property type="component" value="Unassembled WGS sequence"/>
</dbReference>
<organism evidence="2 3">
    <name type="scientific">Winogradskyella arenosi</name>
    <dbReference type="NCBI Taxonomy" id="533325"/>
    <lineage>
        <taxon>Bacteria</taxon>
        <taxon>Pseudomonadati</taxon>
        <taxon>Bacteroidota</taxon>
        <taxon>Flavobacteriia</taxon>
        <taxon>Flavobacteriales</taxon>
        <taxon>Flavobacteriaceae</taxon>
        <taxon>Winogradskyella</taxon>
    </lineage>
</organism>
<evidence type="ECO:0000256" key="1">
    <source>
        <dbReference type="SAM" id="SignalP"/>
    </source>
</evidence>
<reference evidence="2 3" key="1">
    <citation type="submission" date="2018-07" db="EMBL/GenBank/DDBJ databases">
        <title>Genomic Encyclopedia of Type Strains, Phase III (KMG-III): the genomes of soil and plant-associated and newly described type strains.</title>
        <authorList>
            <person name="Whitman W."/>
        </authorList>
    </citation>
    <scope>NUCLEOTIDE SEQUENCE [LARGE SCALE GENOMIC DNA]</scope>
    <source>
        <strain evidence="2 3">CECT 7958</strain>
    </source>
</reference>
<feature type="chain" id="PRO_5017027142" evidence="1">
    <location>
        <begin position="22"/>
        <end position="593"/>
    </location>
</feature>
<sequence length="593" mass="65131">MKPTLYIFTVLLWGMSLAISAQTVTLYEQFNGRYDYTAIGNTMNTVENGVNGICTMLNASSANLSLDNNQNIVAAYLYWAGSDTGDFEVSLNGIPVSADRSFSDALDTSRVFFAAFADVTAIVLAQGNTDYTLSDFDLNSVIAPYCPTGTNFGGWALTVIYEDNNLPLNQVNVYDGLQSVPDNLTITLDNLNVLDNENAKIGFIAWEGDSSIAVNEQLTINGSVISNPPLNPANNAFNGTNSFTGASNLYNMDIDVYSIQNHINIGDNSATIALTSGQDFVMINNIITVLNSQLPDATITLDSNIVFCGDQTIEVFFTVHNTNSTGILPALTPITFYANDVPLATTSTLNAIAIDGSESQSILIEIPEDIGAVVNLVAFVDDDGTQQGSVTESNEENNSATAAIELLSISDLIPLPNLKACNEGFETATYNLYEALTTIDYTIEDLQFYGSLEDLESETYPISMPSSYVNIDPNETIYVRMETSLCYDIYEFKLTTENCPPYVPEGFSPNNDTKNDWFNIQGLYDIFTAHKLQIYNRYGELIFVGDNDTPWQGRTNRGLNHNGNKVPVGTYYYILYLNDSDYKPMVGWVYVNY</sequence>
<comment type="caution">
    <text evidence="2">The sequence shown here is derived from an EMBL/GenBank/DDBJ whole genome shotgun (WGS) entry which is preliminary data.</text>
</comment>
<feature type="signal peptide" evidence="1">
    <location>
        <begin position="1"/>
        <end position="21"/>
    </location>
</feature>
<name>A0A368ZF92_9FLAO</name>
<protein>
    <submittedName>
        <fullName evidence="2">Gliding motility-associated-like protein</fullName>
    </submittedName>
</protein>
<dbReference type="InterPro" id="IPR026341">
    <property type="entry name" value="T9SS_type_B"/>
</dbReference>
<dbReference type="AlphaFoldDB" id="A0A368ZF92"/>
<keyword evidence="1" id="KW-0732">Signal</keyword>
<keyword evidence="3" id="KW-1185">Reference proteome</keyword>
<evidence type="ECO:0000313" key="2">
    <source>
        <dbReference type="EMBL" id="RCW92201.1"/>
    </source>
</evidence>
<evidence type="ECO:0000313" key="3">
    <source>
        <dbReference type="Proteomes" id="UP000253436"/>
    </source>
</evidence>
<dbReference type="Gene3D" id="2.60.40.10">
    <property type="entry name" value="Immunoglobulins"/>
    <property type="match status" value="1"/>
</dbReference>
<proteinExistence type="predicted"/>
<dbReference type="NCBIfam" id="TIGR04131">
    <property type="entry name" value="Bac_Flav_CTERM"/>
    <property type="match status" value="1"/>
</dbReference>
<dbReference type="RefSeq" id="WP_245935384.1">
    <property type="nucleotide sequence ID" value="NZ_QPJO01000002.1"/>
</dbReference>
<dbReference type="Pfam" id="PF13585">
    <property type="entry name" value="CHU_C"/>
    <property type="match status" value="1"/>
</dbReference>